<dbReference type="InterPro" id="IPR017972">
    <property type="entry name" value="Cyt_P450_CS"/>
</dbReference>
<dbReference type="SUPFAM" id="SSF48264">
    <property type="entry name" value="Cytochrome P450"/>
    <property type="match status" value="1"/>
</dbReference>
<keyword evidence="2" id="KW-0503">Monooxygenase</keyword>
<dbReference type="Gene3D" id="1.10.630.10">
    <property type="entry name" value="Cytochrome P450"/>
    <property type="match status" value="1"/>
</dbReference>
<accession>A0A7W7T4R9</accession>
<keyword evidence="2" id="KW-0479">Metal-binding</keyword>
<name>A0A7W7T4R9_9PSEU</name>
<comment type="similarity">
    <text evidence="1 2">Belongs to the cytochrome P450 family.</text>
</comment>
<evidence type="ECO:0000313" key="4">
    <source>
        <dbReference type="Proteomes" id="UP000542674"/>
    </source>
</evidence>
<evidence type="ECO:0000256" key="1">
    <source>
        <dbReference type="ARBA" id="ARBA00010617"/>
    </source>
</evidence>
<dbReference type="EMBL" id="JACHJS010000001">
    <property type="protein sequence ID" value="MBB4966281.1"/>
    <property type="molecule type" value="Genomic_DNA"/>
</dbReference>
<dbReference type="GO" id="GO:0004497">
    <property type="term" value="F:monooxygenase activity"/>
    <property type="evidence" value="ECO:0007669"/>
    <property type="project" value="UniProtKB-KW"/>
</dbReference>
<evidence type="ECO:0000256" key="2">
    <source>
        <dbReference type="RuleBase" id="RU000461"/>
    </source>
</evidence>
<dbReference type="InterPro" id="IPR001128">
    <property type="entry name" value="Cyt_P450"/>
</dbReference>
<keyword evidence="4" id="KW-1185">Reference proteome</keyword>
<dbReference type="GO" id="GO:0016705">
    <property type="term" value="F:oxidoreductase activity, acting on paired donors, with incorporation or reduction of molecular oxygen"/>
    <property type="evidence" value="ECO:0007669"/>
    <property type="project" value="InterPro"/>
</dbReference>
<proteinExistence type="inferred from homology"/>
<dbReference type="PANTHER" id="PTHR46696">
    <property type="entry name" value="P450, PUTATIVE (EUROFUNG)-RELATED"/>
    <property type="match status" value="1"/>
</dbReference>
<keyword evidence="2 3" id="KW-0560">Oxidoreductase</keyword>
<dbReference type="PANTHER" id="PTHR46696:SF1">
    <property type="entry name" value="CYTOCHROME P450 YJIB-RELATED"/>
    <property type="match status" value="1"/>
</dbReference>
<gene>
    <name evidence="3" type="ORF">F4559_003640</name>
</gene>
<keyword evidence="2" id="KW-0349">Heme</keyword>
<dbReference type="PRINTS" id="PR00359">
    <property type="entry name" value="BP450"/>
</dbReference>
<dbReference type="AlphaFoldDB" id="A0A7W7T4R9"/>
<dbReference type="EC" id="1.14.13.181" evidence="3"/>
<dbReference type="GO" id="GO:0020037">
    <property type="term" value="F:heme binding"/>
    <property type="evidence" value="ECO:0007669"/>
    <property type="project" value="InterPro"/>
</dbReference>
<dbReference type="GO" id="GO:0005506">
    <property type="term" value="F:iron ion binding"/>
    <property type="evidence" value="ECO:0007669"/>
    <property type="project" value="InterPro"/>
</dbReference>
<evidence type="ECO:0000313" key="3">
    <source>
        <dbReference type="EMBL" id="MBB4966281.1"/>
    </source>
</evidence>
<reference evidence="3 4" key="1">
    <citation type="submission" date="2020-08" db="EMBL/GenBank/DDBJ databases">
        <title>Sequencing the genomes of 1000 actinobacteria strains.</title>
        <authorList>
            <person name="Klenk H.-P."/>
        </authorList>
    </citation>
    <scope>NUCLEOTIDE SEQUENCE [LARGE SCALE GENOMIC DNA]</scope>
    <source>
        <strain evidence="3 4">DSM 45084</strain>
    </source>
</reference>
<dbReference type="Pfam" id="PF00067">
    <property type="entry name" value="p450"/>
    <property type="match status" value="1"/>
</dbReference>
<dbReference type="InterPro" id="IPR002397">
    <property type="entry name" value="Cyt_P450_B"/>
</dbReference>
<sequence>MTTLPPVVDLPLRRGERDLLGDLTRLPASGPVARVRHAGGLVWIVSAPALVRRVLADARFAKNGRHAPPWFVDESGLIGSRETAPGDIVTSDGPEHLRLRKLHMLGLSPGRVRAWAPTVAAVTEELLDEVGRADGPVDLVSALAYPLPLTIICTLLGLPRAVHPAMRDAAERIFYGGDADVRASGRADLYGTVARLIDEEPDRIADGLITDLLAVTRLDPPQATRTEVKAWIPSLILPGHESTASLISATLYELLAAPDRPGIATAVEETLRVHPPFPLATWRFATADLPLTDDVTVPRGTPVLVNLAAANRDHAVHPDPDRFVPDRDPIEHVSFGLGPHYCVGAALARLEATTAVDAFFHRFPRARLAEPGIPPHRESDLLSHRITTLPVVLG</sequence>
<dbReference type="RefSeq" id="WP_184670186.1">
    <property type="nucleotide sequence ID" value="NZ_BAABAI010000026.1"/>
</dbReference>
<dbReference type="Proteomes" id="UP000542674">
    <property type="component" value="Unassembled WGS sequence"/>
</dbReference>
<dbReference type="PRINTS" id="PR00385">
    <property type="entry name" value="P450"/>
</dbReference>
<organism evidence="3 4">
    <name type="scientific">Saccharothrix violaceirubra</name>
    <dbReference type="NCBI Taxonomy" id="413306"/>
    <lineage>
        <taxon>Bacteria</taxon>
        <taxon>Bacillati</taxon>
        <taxon>Actinomycetota</taxon>
        <taxon>Actinomycetes</taxon>
        <taxon>Pseudonocardiales</taxon>
        <taxon>Pseudonocardiaceae</taxon>
        <taxon>Saccharothrix</taxon>
    </lineage>
</organism>
<comment type="caution">
    <text evidence="3">The sequence shown here is derived from an EMBL/GenBank/DDBJ whole genome shotgun (WGS) entry which is preliminary data.</text>
</comment>
<protein>
    <submittedName>
        <fullName evidence="3">13-deoxydaunorubicin hydroxylase</fullName>
        <ecNumber evidence="3">1.14.13.181</ecNumber>
    </submittedName>
</protein>
<dbReference type="InterPro" id="IPR036396">
    <property type="entry name" value="Cyt_P450_sf"/>
</dbReference>
<dbReference type="PROSITE" id="PS00086">
    <property type="entry name" value="CYTOCHROME_P450"/>
    <property type="match status" value="1"/>
</dbReference>
<keyword evidence="2" id="KW-0408">Iron</keyword>